<dbReference type="EMBL" id="CP137573">
    <property type="protein sequence ID" value="WOX26162.1"/>
    <property type="molecule type" value="Genomic_DNA"/>
</dbReference>
<dbReference type="SUPFAM" id="SSF52743">
    <property type="entry name" value="Subtilisin-like"/>
    <property type="match status" value="1"/>
</dbReference>
<evidence type="ECO:0000313" key="2">
    <source>
        <dbReference type="Proteomes" id="UP001301731"/>
    </source>
</evidence>
<proteinExistence type="predicted"/>
<accession>A0ABZ0M3K4</accession>
<evidence type="ECO:0000313" key="1">
    <source>
        <dbReference type="EMBL" id="WOX26162.1"/>
    </source>
</evidence>
<dbReference type="PANTHER" id="PTHR14218">
    <property type="entry name" value="PROTEASE S8 TRIPEPTIDYL PEPTIDASE I CLN2"/>
    <property type="match status" value="1"/>
</dbReference>
<name>A0ABZ0M3K4_9ACTN</name>
<dbReference type="InterPro" id="IPR050819">
    <property type="entry name" value="Tripeptidyl-peptidase_I"/>
</dbReference>
<dbReference type="Gene3D" id="3.40.50.200">
    <property type="entry name" value="Peptidase S8/S53 domain"/>
    <property type="match status" value="1"/>
</dbReference>
<dbReference type="InterPro" id="IPR036852">
    <property type="entry name" value="Peptidase_S8/S53_dom_sf"/>
</dbReference>
<dbReference type="Proteomes" id="UP001301731">
    <property type="component" value="Chromosome"/>
</dbReference>
<sequence>MRNLTPGVTPPGLTPNDIRRAYQLPFGGGRTVAIVSAFHYPTAEADIAEYRRQYNLPPCTTANGCFDQVYATGSQPPVDAGWALESAIDIEAVSASCPRCHIVLVEDASDGIGDLLNAVTVARTGVPSVSPPAKFISMSWGDGENDIQPVIDPTYFDFPGIAFVASSGNTGGVVNWPALSTFVTAVGGTRLTEVPNPVPGP</sequence>
<dbReference type="PANTHER" id="PTHR14218:SF15">
    <property type="entry name" value="TRIPEPTIDYL-PEPTIDASE 1"/>
    <property type="match status" value="1"/>
</dbReference>
<organism evidence="1 2">
    <name type="scientific">Streptomyces solicathayae</name>
    <dbReference type="NCBI Taxonomy" id="3081768"/>
    <lineage>
        <taxon>Bacteria</taxon>
        <taxon>Bacillati</taxon>
        <taxon>Actinomycetota</taxon>
        <taxon>Actinomycetes</taxon>
        <taxon>Kitasatosporales</taxon>
        <taxon>Streptomycetaceae</taxon>
        <taxon>Streptomyces</taxon>
    </lineage>
</organism>
<dbReference type="RefSeq" id="WP_318109071.1">
    <property type="nucleotide sequence ID" value="NZ_CP137573.1"/>
</dbReference>
<keyword evidence="2" id="KW-1185">Reference proteome</keyword>
<gene>
    <name evidence="1" type="ORF">R2D22_34180</name>
</gene>
<protein>
    <submittedName>
        <fullName evidence="1">Uncharacterized protein</fullName>
    </submittedName>
</protein>
<reference evidence="1 2" key="1">
    <citation type="submission" date="2023-10" db="EMBL/GenBank/DDBJ databases">
        <title>The genome sequence of Streptomyces sp. HUAS YS2.</title>
        <authorList>
            <person name="Mo P."/>
        </authorList>
    </citation>
    <scope>NUCLEOTIDE SEQUENCE [LARGE SCALE GENOMIC DNA]</scope>
    <source>
        <strain evidence="1 2">HUAS YS2</strain>
    </source>
</reference>